<evidence type="ECO:0000313" key="3">
    <source>
        <dbReference type="Proteomes" id="UP000682308"/>
    </source>
</evidence>
<proteinExistence type="predicted"/>
<organism evidence="2 3">
    <name type="scientific">Streptomyces tuirus</name>
    <dbReference type="NCBI Taxonomy" id="68278"/>
    <lineage>
        <taxon>Bacteria</taxon>
        <taxon>Bacillati</taxon>
        <taxon>Actinomycetota</taxon>
        <taxon>Actinomycetes</taxon>
        <taxon>Kitasatosporales</taxon>
        <taxon>Streptomycetaceae</taxon>
        <taxon>Streptomyces</taxon>
    </lineage>
</organism>
<feature type="region of interest" description="Disordered" evidence="1">
    <location>
        <begin position="90"/>
        <end position="156"/>
    </location>
</feature>
<sequence length="156" mass="16747">MTTSQAEPETVTVPASTLADLRDANTLLRRRERAMRELIATHIAQGLDSRDGDRWRAAITLTQALDNADCNVDQLVDQWLEDHGWDPRAAYKALPTGAPADDPWAEAEKVAAREPWGPASPATRPWPTSSPSTSPKRSSTASPKPSAPGPAASPTS</sequence>
<keyword evidence="3" id="KW-1185">Reference proteome</keyword>
<dbReference type="EMBL" id="JAGTPG010000001">
    <property type="protein sequence ID" value="MBR8638682.1"/>
    <property type="molecule type" value="Genomic_DNA"/>
</dbReference>
<name>A0A941FEW3_9ACTN</name>
<accession>A0A941FEW3</accession>
<protein>
    <submittedName>
        <fullName evidence="2">Uncharacterized protein</fullName>
    </submittedName>
</protein>
<comment type="caution">
    <text evidence="2">The sequence shown here is derived from an EMBL/GenBank/DDBJ whole genome shotgun (WGS) entry which is preliminary data.</text>
</comment>
<dbReference type="Proteomes" id="UP000682308">
    <property type="component" value="Unassembled WGS sequence"/>
</dbReference>
<gene>
    <name evidence="2" type="ORF">KEF29_03550</name>
</gene>
<dbReference type="AlphaFoldDB" id="A0A941FEW3"/>
<evidence type="ECO:0000256" key="1">
    <source>
        <dbReference type="SAM" id="MobiDB-lite"/>
    </source>
</evidence>
<reference evidence="2 3" key="1">
    <citation type="submission" date="2021-04" db="EMBL/GenBank/DDBJ databases">
        <title>Characterization of the biosynthetic gene cluster of new lipopeptides with antitumor activity in the genome of the marine Streptomyces PHM034.</title>
        <authorList>
            <person name="Ceniceros A."/>
            <person name="Canedo L."/>
            <person name="Mendez C."/>
            <person name="Olano C."/>
            <person name="Schleissner C."/>
            <person name="Cuevas C."/>
            <person name="De La Calle F."/>
            <person name="Salas J.A."/>
        </authorList>
    </citation>
    <scope>NUCLEOTIDE SEQUENCE [LARGE SCALE GENOMIC DNA]</scope>
    <source>
        <strain evidence="2 3">PHM034</strain>
    </source>
</reference>
<feature type="compositionally biased region" description="Low complexity" evidence="1">
    <location>
        <begin position="119"/>
        <end position="156"/>
    </location>
</feature>
<evidence type="ECO:0000313" key="2">
    <source>
        <dbReference type="EMBL" id="MBR8638682.1"/>
    </source>
</evidence>